<evidence type="ECO:0000256" key="4">
    <source>
        <dbReference type="ARBA" id="ARBA00012462"/>
    </source>
</evidence>
<dbReference type="PROSITE" id="PS00138">
    <property type="entry name" value="SUBTILASE_SER"/>
    <property type="match status" value="1"/>
</dbReference>
<dbReference type="InterPro" id="IPR030400">
    <property type="entry name" value="Sedolisin_dom"/>
</dbReference>
<dbReference type="SMART" id="SM00944">
    <property type="entry name" value="Pro-kuma_activ"/>
    <property type="match status" value="1"/>
</dbReference>
<keyword evidence="6 15" id="KW-0645">Protease</keyword>
<dbReference type="Proteomes" id="UP000799118">
    <property type="component" value="Unassembled WGS sequence"/>
</dbReference>
<dbReference type="GO" id="GO:0005576">
    <property type="term" value="C:extracellular region"/>
    <property type="evidence" value="ECO:0007669"/>
    <property type="project" value="UniProtKB-SubCell"/>
</dbReference>
<keyword evidence="14" id="KW-0325">Glycoprotein</keyword>
<keyword evidence="20" id="KW-1185">Reference proteome</keyword>
<evidence type="ECO:0000256" key="5">
    <source>
        <dbReference type="ARBA" id="ARBA00022525"/>
    </source>
</evidence>
<comment type="catalytic activity">
    <reaction evidence="1">
        <text>Release of an N-terminal tripeptide from a polypeptide.</text>
        <dbReference type="EC" id="3.4.14.10"/>
    </reaction>
</comment>
<dbReference type="GO" id="GO:0046872">
    <property type="term" value="F:metal ion binding"/>
    <property type="evidence" value="ECO:0007669"/>
    <property type="project" value="UniProtKB-UniRule"/>
</dbReference>
<feature type="binding site" evidence="15">
    <location>
        <position position="517"/>
    </location>
    <ligand>
        <name>Ca(2+)</name>
        <dbReference type="ChEBI" id="CHEBI:29108"/>
    </ligand>
</feature>
<feature type="binding site" evidence="15">
    <location>
        <position position="499"/>
    </location>
    <ligand>
        <name>Ca(2+)</name>
        <dbReference type="ChEBI" id="CHEBI:29108"/>
    </ligand>
</feature>
<evidence type="ECO:0000256" key="1">
    <source>
        <dbReference type="ARBA" id="ARBA00001910"/>
    </source>
</evidence>
<evidence type="ECO:0000256" key="15">
    <source>
        <dbReference type="PROSITE-ProRule" id="PRU01032"/>
    </source>
</evidence>
<reference evidence="19" key="1">
    <citation type="journal article" date="2019" name="Environ. Microbiol.">
        <title>Fungal ecological strategies reflected in gene transcription - a case study of two litter decomposers.</title>
        <authorList>
            <person name="Barbi F."/>
            <person name="Kohler A."/>
            <person name="Barry K."/>
            <person name="Baskaran P."/>
            <person name="Daum C."/>
            <person name="Fauchery L."/>
            <person name="Ihrmark K."/>
            <person name="Kuo A."/>
            <person name="LaButti K."/>
            <person name="Lipzen A."/>
            <person name="Morin E."/>
            <person name="Grigoriev I.V."/>
            <person name="Henrissat B."/>
            <person name="Lindahl B."/>
            <person name="Martin F."/>
        </authorList>
    </citation>
    <scope>NUCLEOTIDE SEQUENCE</scope>
    <source>
        <strain evidence="19">JB14</strain>
    </source>
</reference>
<evidence type="ECO:0000256" key="11">
    <source>
        <dbReference type="ARBA" id="ARBA00022837"/>
    </source>
</evidence>
<keyword evidence="13" id="KW-0865">Zymogen</keyword>
<evidence type="ECO:0000256" key="12">
    <source>
        <dbReference type="ARBA" id="ARBA00023026"/>
    </source>
</evidence>
<dbReference type="InterPro" id="IPR036852">
    <property type="entry name" value="Peptidase_S8/S53_dom_sf"/>
</dbReference>
<dbReference type="PROSITE" id="PS51695">
    <property type="entry name" value="SEDOLISIN"/>
    <property type="match status" value="1"/>
</dbReference>
<keyword evidence="8 17" id="KW-0732">Signal</keyword>
<dbReference type="FunFam" id="3.40.50.200:FF:000015">
    <property type="entry name" value="Tripeptidyl peptidase A"/>
    <property type="match status" value="1"/>
</dbReference>
<evidence type="ECO:0000256" key="10">
    <source>
        <dbReference type="ARBA" id="ARBA00022825"/>
    </source>
</evidence>
<dbReference type="SUPFAM" id="SSF54897">
    <property type="entry name" value="Protease propeptides/inhibitors"/>
    <property type="match status" value="1"/>
</dbReference>
<keyword evidence="7 15" id="KW-0479">Metal-binding</keyword>
<protein>
    <recommendedName>
        <fullName evidence="4">tripeptidyl-peptidase II</fullName>
        <ecNumber evidence="4">3.4.14.10</ecNumber>
    </recommendedName>
</protein>
<accession>A0A6A4GLY6</accession>
<gene>
    <name evidence="19" type="ORF">BT96DRAFT_928004</name>
</gene>
<evidence type="ECO:0000259" key="18">
    <source>
        <dbReference type="PROSITE" id="PS51695"/>
    </source>
</evidence>
<evidence type="ECO:0000256" key="8">
    <source>
        <dbReference type="ARBA" id="ARBA00022729"/>
    </source>
</evidence>
<keyword evidence="9 15" id="KW-0378">Hydrolase</keyword>
<proteinExistence type="predicted"/>
<dbReference type="SUPFAM" id="SSF52743">
    <property type="entry name" value="Subtilisin-like"/>
    <property type="match status" value="1"/>
</dbReference>
<evidence type="ECO:0000256" key="6">
    <source>
        <dbReference type="ARBA" id="ARBA00022670"/>
    </source>
</evidence>
<keyword evidence="10 15" id="KW-0720">Serine protease</keyword>
<evidence type="ECO:0000313" key="20">
    <source>
        <dbReference type="Proteomes" id="UP000799118"/>
    </source>
</evidence>
<dbReference type="EC" id="3.4.14.10" evidence="4"/>
<evidence type="ECO:0000313" key="19">
    <source>
        <dbReference type="EMBL" id="KAE9386772.1"/>
    </source>
</evidence>
<dbReference type="GO" id="GO:0004252">
    <property type="term" value="F:serine-type endopeptidase activity"/>
    <property type="evidence" value="ECO:0007669"/>
    <property type="project" value="UniProtKB-UniRule"/>
</dbReference>
<comment type="subcellular location">
    <subcellularLocation>
        <location evidence="3">Secreted</location>
        <location evidence="3">Extracellular space</location>
    </subcellularLocation>
</comment>
<dbReference type="InterPro" id="IPR015366">
    <property type="entry name" value="S53_propep"/>
</dbReference>
<dbReference type="Gene3D" id="3.40.50.200">
    <property type="entry name" value="Peptidase S8/S53 domain"/>
    <property type="match status" value="1"/>
</dbReference>
<evidence type="ECO:0000256" key="14">
    <source>
        <dbReference type="ARBA" id="ARBA00023180"/>
    </source>
</evidence>
<evidence type="ECO:0000256" key="7">
    <source>
        <dbReference type="ARBA" id="ARBA00022723"/>
    </source>
</evidence>
<dbReference type="AlphaFoldDB" id="A0A6A4GLY6"/>
<evidence type="ECO:0000256" key="16">
    <source>
        <dbReference type="SAM" id="MobiDB-lite"/>
    </source>
</evidence>
<evidence type="ECO:0000256" key="13">
    <source>
        <dbReference type="ARBA" id="ARBA00023145"/>
    </source>
</evidence>
<evidence type="ECO:0000256" key="17">
    <source>
        <dbReference type="SAM" id="SignalP"/>
    </source>
</evidence>
<comment type="cofactor">
    <cofactor evidence="15">
        <name>Ca(2+)</name>
        <dbReference type="ChEBI" id="CHEBI:29108"/>
    </cofactor>
    <text evidence="15">Binds 1 Ca(2+) ion per subunit.</text>
</comment>
<dbReference type="CDD" id="cd11377">
    <property type="entry name" value="Pro-peptidase_S53"/>
    <property type="match status" value="1"/>
</dbReference>
<feature type="active site" description="Charge relay system" evidence="15">
    <location>
        <position position="253"/>
    </location>
</feature>
<dbReference type="OrthoDB" id="409122at2759"/>
<dbReference type="Pfam" id="PF09286">
    <property type="entry name" value="Pro-kuma_activ"/>
    <property type="match status" value="1"/>
</dbReference>
<keyword evidence="5" id="KW-0964">Secreted</keyword>
<comment type="function">
    <text evidence="2">Secreted tripeptidyl-peptidase which degrades proteins at acidic pHs and is involved in virulence.</text>
</comment>
<feature type="active site" description="Charge relay system" evidence="15">
    <location>
        <position position="257"/>
    </location>
</feature>
<feature type="region of interest" description="Disordered" evidence="16">
    <location>
        <begin position="351"/>
        <end position="372"/>
    </location>
</feature>
<keyword evidence="11 15" id="KW-0106">Calcium</keyword>
<feature type="domain" description="Peptidase S53" evidence="18">
    <location>
        <begin position="178"/>
        <end position="539"/>
    </location>
</feature>
<dbReference type="InterPro" id="IPR050819">
    <property type="entry name" value="Tripeptidyl-peptidase_I"/>
</dbReference>
<dbReference type="GO" id="GO:0008240">
    <property type="term" value="F:tripeptidyl-peptidase activity"/>
    <property type="evidence" value="ECO:0007669"/>
    <property type="project" value="UniProtKB-EC"/>
</dbReference>
<feature type="active site" description="Charge relay system" evidence="15">
    <location>
        <position position="457"/>
    </location>
</feature>
<sequence length="539" mass="58699">MKLSWLSLILLTDLALAEQTIAPPRGWNQHSRPSPHSRVQLRIGLVQPQIDALENHLWEISDPDHERYGQHLSKASVEKLVAPRPESVQLEDTDVSYTPARDWVIIDVPVSLAEDMLDTNYHVWVHDDGSYVSIFSIIIDLIQPTTMFARFSGMKTTMYRTKDKLALVKMLNDNCNRVVTLECLEVLYNTSSYSPQSVSANSIGITGYLGQYANKEDLKQFYADQKPDATASFTFVQVNGGLDDQSPKAAGDEANLDVQFALGLSYPTPGTFWSTGGEPPFVPDLGTPSNTNEPYANWLDYILKQDSPPATISTSYGDHEQTVPEDYARRTCRRLLELSVRGVTLIFSSGDGGVGDGDPDPNSQTCKTNDGRNETRFLPVFPSVTSVGGTQGIPEKAAFFSGGGFIVDGFLEKLEQNNSPLLNNGLFNRFAFPDVSAQALNFRVFIGGNASLVSGTSAAAPTVAGIVALLNDVRLHAGLSSLGFLNPLIYKNAQAFNDITEGSNPGCGTEGFNAIQGWDPITGLGTPDFNKLKKVVQSC</sequence>
<name>A0A6A4GLY6_9AGAR</name>
<evidence type="ECO:0000256" key="9">
    <source>
        <dbReference type="ARBA" id="ARBA00022801"/>
    </source>
</evidence>
<dbReference type="EMBL" id="ML769849">
    <property type="protein sequence ID" value="KAE9386772.1"/>
    <property type="molecule type" value="Genomic_DNA"/>
</dbReference>
<feature type="binding site" evidence="15">
    <location>
        <position position="519"/>
    </location>
    <ligand>
        <name>Ca(2+)</name>
        <dbReference type="ChEBI" id="CHEBI:29108"/>
    </ligand>
</feature>
<evidence type="ECO:0000256" key="2">
    <source>
        <dbReference type="ARBA" id="ARBA00002451"/>
    </source>
</evidence>
<organism evidence="19 20">
    <name type="scientific">Gymnopus androsaceus JB14</name>
    <dbReference type="NCBI Taxonomy" id="1447944"/>
    <lineage>
        <taxon>Eukaryota</taxon>
        <taxon>Fungi</taxon>
        <taxon>Dikarya</taxon>
        <taxon>Basidiomycota</taxon>
        <taxon>Agaricomycotina</taxon>
        <taxon>Agaricomycetes</taxon>
        <taxon>Agaricomycetidae</taxon>
        <taxon>Agaricales</taxon>
        <taxon>Marasmiineae</taxon>
        <taxon>Omphalotaceae</taxon>
        <taxon>Gymnopus</taxon>
    </lineage>
</organism>
<dbReference type="GO" id="GO:0006508">
    <property type="term" value="P:proteolysis"/>
    <property type="evidence" value="ECO:0007669"/>
    <property type="project" value="UniProtKB-KW"/>
</dbReference>
<feature type="binding site" evidence="15">
    <location>
        <position position="498"/>
    </location>
    <ligand>
        <name>Ca(2+)</name>
        <dbReference type="ChEBI" id="CHEBI:29108"/>
    </ligand>
</feature>
<dbReference type="Pfam" id="PF00082">
    <property type="entry name" value="Peptidase_S8"/>
    <property type="match status" value="1"/>
</dbReference>
<feature type="chain" id="PRO_5025397859" description="tripeptidyl-peptidase II" evidence="17">
    <location>
        <begin position="18"/>
        <end position="539"/>
    </location>
</feature>
<dbReference type="CDD" id="cd04056">
    <property type="entry name" value="Peptidases_S53"/>
    <property type="match status" value="1"/>
</dbReference>
<dbReference type="PANTHER" id="PTHR14218:SF15">
    <property type="entry name" value="TRIPEPTIDYL-PEPTIDASE 1"/>
    <property type="match status" value="1"/>
</dbReference>
<feature type="signal peptide" evidence="17">
    <location>
        <begin position="1"/>
        <end position="17"/>
    </location>
</feature>
<keyword evidence="12" id="KW-0843">Virulence</keyword>
<dbReference type="InterPro" id="IPR023828">
    <property type="entry name" value="Peptidase_S8_Ser-AS"/>
</dbReference>
<evidence type="ECO:0000256" key="3">
    <source>
        <dbReference type="ARBA" id="ARBA00004239"/>
    </source>
</evidence>
<dbReference type="PANTHER" id="PTHR14218">
    <property type="entry name" value="PROTEASE S8 TRIPEPTIDYL PEPTIDASE I CLN2"/>
    <property type="match status" value="1"/>
</dbReference>
<dbReference type="InterPro" id="IPR000209">
    <property type="entry name" value="Peptidase_S8/S53_dom"/>
</dbReference>